<keyword evidence="1" id="KW-0812">Transmembrane</keyword>
<proteinExistence type="predicted"/>
<sequence>MTPRPFRRRHSPLADEAGMFSRTSEHLLLSANESFIWVAYAKVNRQSLGQRETHRLFGEIGRFTVLRKRRNALSLSFYAIPDGKPLTLFLELLLAGMAVVDPAWWIWRMPGRAVRRIGWGATCRALSTAAAPLPRPR</sequence>
<evidence type="ECO:0000313" key="2">
    <source>
        <dbReference type="EMBL" id="CDX40691.1"/>
    </source>
</evidence>
<dbReference type="Proteomes" id="UP000046373">
    <property type="component" value="Unassembled WGS sequence"/>
</dbReference>
<reference evidence="2 3" key="1">
    <citation type="submission" date="2014-08" db="EMBL/GenBank/DDBJ databases">
        <authorList>
            <person name="Moulin Lionel"/>
        </authorList>
    </citation>
    <scope>NUCLEOTIDE SEQUENCE [LARGE SCALE GENOMIC DNA]</scope>
</reference>
<gene>
    <name evidence="2" type="ORF">MPLDJ20_30013</name>
</gene>
<keyword evidence="1" id="KW-0472">Membrane</keyword>
<protein>
    <submittedName>
        <fullName evidence="2">Uncharacterized protein</fullName>
    </submittedName>
</protein>
<feature type="transmembrane region" description="Helical" evidence="1">
    <location>
        <begin position="86"/>
        <end position="107"/>
    </location>
</feature>
<dbReference type="EMBL" id="CCNB01000023">
    <property type="protein sequence ID" value="CDX40691.1"/>
    <property type="molecule type" value="Genomic_DNA"/>
</dbReference>
<name>A0A090FA04_MESPL</name>
<dbReference type="AlphaFoldDB" id="A0A090FA04"/>
<organism evidence="2 3">
    <name type="scientific">Mesorhizobium plurifarium</name>
    <dbReference type="NCBI Taxonomy" id="69974"/>
    <lineage>
        <taxon>Bacteria</taxon>
        <taxon>Pseudomonadati</taxon>
        <taxon>Pseudomonadota</taxon>
        <taxon>Alphaproteobacteria</taxon>
        <taxon>Hyphomicrobiales</taxon>
        <taxon>Phyllobacteriaceae</taxon>
        <taxon>Mesorhizobium</taxon>
    </lineage>
</organism>
<evidence type="ECO:0000256" key="1">
    <source>
        <dbReference type="SAM" id="Phobius"/>
    </source>
</evidence>
<evidence type="ECO:0000313" key="3">
    <source>
        <dbReference type="Proteomes" id="UP000046373"/>
    </source>
</evidence>
<keyword evidence="1" id="KW-1133">Transmembrane helix</keyword>
<accession>A0A090FA04</accession>